<keyword evidence="2" id="KW-1185">Reference proteome</keyword>
<dbReference type="InterPro" id="IPR016477">
    <property type="entry name" value="Fructo-/Ketosamine-3-kinase"/>
</dbReference>
<dbReference type="PANTHER" id="PTHR47331:SF1">
    <property type="entry name" value="GAG-LIKE PROTEIN"/>
    <property type="match status" value="1"/>
</dbReference>
<evidence type="ECO:0000313" key="1">
    <source>
        <dbReference type="EMBL" id="UYV81823.1"/>
    </source>
</evidence>
<name>A0ABY6LPP2_9ARAC</name>
<reference evidence="1 2" key="1">
    <citation type="submission" date="2022-01" db="EMBL/GenBank/DDBJ databases">
        <title>A chromosomal length assembly of Cordylochernes scorpioides.</title>
        <authorList>
            <person name="Zeh D."/>
            <person name="Zeh J."/>
        </authorList>
    </citation>
    <scope>NUCLEOTIDE SEQUENCE [LARGE SCALE GENOMIC DNA]</scope>
    <source>
        <strain evidence="1">IN4F17</strain>
        <tissue evidence="1">Whole Body</tissue>
    </source>
</reference>
<protein>
    <recommendedName>
        <fullName evidence="3">Gag protein</fullName>
    </recommendedName>
</protein>
<sequence length="650" mass="74834">MDVLFWIDVWHIESSKDGQATVYMVRIIFDPASFYGHSEFDLSIASMFGGFSHDFFDAYHQLIPKEQGFENRQKLYELFHYLNHCDCLIEQLIKADREDEEIEDVDIVQANLFGRSEGVLQKMEQLLAKPTVDRESIVSGGNEGKSNLHRLPKLELPKFEGEAREWLQFWSAFQSVHDDDSISACVKFQYLQNCMIKGSVSEEIVSSFPNSAANYPLAISTLKERFGREDMLVEVYTVYVRLSSQLRALGSLEVTTDKCAAILYPMVESALPEDLFVAWERTRHHHKPDEDGKHKSSEVLLEKLMEFLKHEVEGRERMRLARQPFSSSYPSQFNRDKPPKPKTSVATAASLEVFGMAIDQNPGLNDLQKLQYLGSAVKGEAARLIRGFPVSSESYKQAWDTLVSRYDNQRELAYAQLNKIFKIKQTKNPSAKALRELLDTCNESVRNLGSLGLQRNELVGIILVQFLRNRIDEDMKRQWELTQDEKSFPSYENFILFLERQARSLPQGSREYQRKENEIQKDYANVHIAINTNAQICIACKAGHRIYNCTTFSTMPIEQKWEFVKQNKMCYNCLKKGHIRKVPHKCSSNGVLTTEIPNFKMAEPTWIMQRGFELTDPLFHISAPIDIILGADMYAYLMHGEKKCWEGTSL</sequence>
<dbReference type="PANTHER" id="PTHR47331">
    <property type="entry name" value="PHD-TYPE DOMAIN-CONTAINING PROTEIN"/>
    <property type="match status" value="1"/>
</dbReference>
<dbReference type="Gene3D" id="3.90.1200.10">
    <property type="match status" value="1"/>
</dbReference>
<dbReference type="InterPro" id="IPR005312">
    <property type="entry name" value="DUF1759"/>
</dbReference>
<evidence type="ECO:0000313" key="2">
    <source>
        <dbReference type="Proteomes" id="UP001235939"/>
    </source>
</evidence>
<accession>A0ABY6LPP2</accession>
<proteinExistence type="predicted"/>
<dbReference type="Pfam" id="PF03564">
    <property type="entry name" value="DUF1759"/>
    <property type="match status" value="2"/>
</dbReference>
<organism evidence="1 2">
    <name type="scientific">Cordylochernes scorpioides</name>
    <dbReference type="NCBI Taxonomy" id="51811"/>
    <lineage>
        <taxon>Eukaryota</taxon>
        <taxon>Metazoa</taxon>
        <taxon>Ecdysozoa</taxon>
        <taxon>Arthropoda</taxon>
        <taxon>Chelicerata</taxon>
        <taxon>Arachnida</taxon>
        <taxon>Pseudoscorpiones</taxon>
        <taxon>Cheliferoidea</taxon>
        <taxon>Chernetidae</taxon>
        <taxon>Cordylochernes</taxon>
    </lineage>
</organism>
<dbReference type="Proteomes" id="UP001235939">
    <property type="component" value="Chromosome 20"/>
</dbReference>
<dbReference type="EMBL" id="CP092882">
    <property type="protein sequence ID" value="UYV81823.1"/>
    <property type="molecule type" value="Genomic_DNA"/>
</dbReference>
<gene>
    <name evidence="1" type="ORF">LAZ67_20002625</name>
</gene>
<evidence type="ECO:0008006" key="3">
    <source>
        <dbReference type="Google" id="ProtNLM"/>
    </source>
</evidence>
<dbReference type="Pfam" id="PF03881">
    <property type="entry name" value="Fructosamin_kin"/>
    <property type="match status" value="1"/>
</dbReference>